<feature type="compositionally biased region" description="Polar residues" evidence="16">
    <location>
        <begin position="658"/>
        <end position="667"/>
    </location>
</feature>
<feature type="compositionally biased region" description="Polar residues" evidence="16">
    <location>
        <begin position="82"/>
        <end position="93"/>
    </location>
</feature>
<name>A0AAQ3MZY1_VIGMU</name>
<dbReference type="SUPFAM" id="SSF54160">
    <property type="entry name" value="Chromo domain-like"/>
    <property type="match status" value="1"/>
</dbReference>
<dbReference type="InterPro" id="IPR041577">
    <property type="entry name" value="RT_RNaseH_2"/>
</dbReference>
<dbReference type="InterPro" id="IPR043502">
    <property type="entry name" value="DNA/RNA_pol_sf"/>
</dbReference>
<dbReference type="Gene3D" id="1.10.340.70">
    <property type="match status" value="1"/>
</dbReference>
<feature type="compositionally biased region" description="Polar residues" evidence="16">
    <location>
        <begin position="125"/>
        <end position="137"/>
    </location>
</feature>
<evidence type="ECO:0000256" key="16">
    <source>
        <dbReference type="SAM" id="MobiDB-lite"/>
    </source>
</evidence>
<evidence type="ECO:0000256" key="4">
    <source>
        <dbReference type="ARBA" id="ARBA00022722"/>
    </source>
</evidence>
<dbReference type="SUPFAM" id="SSF50630">
    <property type="entry name" value="Acid proteases"/>
    <property type="match status" value="1"/>
</dbReference>
<dbReference type="CDD" id="cd09274">
    <property type="entry name" value="RNase_HI_RT_Ty3"/>
    <property type="match status" value="1"/>
</dbReference>
<keyword evidence="7" id="KW-0255">Endonuclease</keyword>
<dbReference type="InterPro" id="IPR050951">
    <property type="entry name" value="Retrovirus_Pol_polyprotein"/>
</dbReference>
<evidence type="ECO:0000256" key="14">
    <source>
        <dbReference type="ARBA" id="ARBA00023172"/>
    </source>
</evidence>
<reference evidence="20 21" key="1">
    <citation type="journal article" date="2023" name="Life. Sci Alliance">
        <title>Evolutionary insights into 3D genome organization and epigenetic landscape of Vigna mungo.</title>
        <authorList>
            <person name="Junaid A."/>
            <person name="Singh B."/>
            <person name="Bhatia S."/>
        </authorList>
    </citation>
    <scope>NUCLEOTIDE SEQUENCE [LARGE SCALE GENOMIC DNA]</scope>
    <source>
        <strain evidence="20">Urdbean</strain>
    </source>
</reference>
<dbReference type="Pfam" id="PF03732">
    <property type="entry name" value="Retrotrans_gag"/>
    <property type="match status" value="1"/>
</dbReference>
<evidence type="ECO:0000256" key="1">
    <source>
        <dbReference type="ARBA" id="ARBA00022670"/>
    </source>
</evidence>
<dbReference type="FunFam" id="1.10.340.70:FF:000001">
    <property type="entry name" value="Retrovirus-related Pol polyprotein from transposon gypsy-like Protein"/>
    <property type="match status" value="1"/>
</dbReference>
<dbReference type="GO" id="GO:0006508">
    <property type="term" value="P:proteolysis"/>
    <property type="evidence" value="ECO:0007669"/>
    <property type="project" value="UniProtKB-KW"/>
</dbReference>
<dbReference type="GO" id="GO:0046872">
    <property type="term" value="F:metal ion binding"/>
    <property type="evidence" value="ECO:0007669"/>
    <property type="project" value="UniProtKB-KW"/>
</dbReference>
<dbReference type="InterPro" id="IPR021109">
    <property type="entry name" value="Peptidase_aspartic_dom_sf"/>
</dbReference>
<dbReference type="PANTHER" id="PTHR37984">
    <property type="entry name" value="PROTEIN CBG26694"/>
    <property type="match status" value="1"/>
</dbReference>
<evidence type="ECO:0000256" key="11">
    <source>
        <dbReference type="ARBA" id="ARBA00022918"/>
    </source>
</evidence>
<keyword evidence="14" id="KW-0233">DNA recombination</keyword>
<dbReference type="InterPro" id="IPR005162">
    <property type="entry name" value="Retrotrans_gag_dom"/>
</dbReference>
<dbReference type="Pfam" id="PF17921">
    <property type="entry name" value="Integrase_H2C2"/>
    <property type="match status" value="1"/>
</dbReference>
<dbReference type="Gene3D" id="3.30.70.270">
    <property type="match status" value="2"/>
</dbReference>
<dbReference type="InterPro" id="IPR000953">
    <property type="entry name" value="Chromo/chromo_shadow_dom"/>
</dbReference>
<dbReference type="PANTHER" id="PTHR37984:SF5">
    <property type="entry name" value="PROTEIN NYNRIN-LIKE"/>
    <property type="match status" value="1"/>
</dbReference>
<dbReference type="Gene3D" id="3.10.10.10">
    <property type="entry name" value="HIV Type 1 Reverse Transcriptase, subunit A, domain 1"/>
    <property type="match status" value="1"/>
</dbReference>
<dbReference type="GO" id="GO:0004519">
    <property type="term" value="F:endonuclease activity"/>
    <property type="evidence" value="ECO:0007669"/>
    <property type="project" value="UniProtKB-KW"/>
</dbReference>
<evidence type="ECO:0000259" key="17">
    <source>
        <dbReference type="PROSITE" id="PS50013"/>
    </source>
</evidence>
<dbReference type="InterPro" id="IPR016197">
    <property type="entry name" value="Chromo-like_dom_sf"/>
</dbReference>
<keyword evidence="8" id="KW-0378">Hydrolase</keyword>
<keyword evidence="21" id="KW-1185">Reference proteome</keyword>
<dbReference type="Pfam" id="PF00078">
    <property type="entry name" value="RVT_1"/>
    <property type="match status" value="1"/>
</dbReference>
<organism evidence="20 21">
    <name type="scientific">Vigna mungo</name>
    <name type="common">Black gram</name>
    <name type="synonym">Phaseolus mungo</name>
    <dbReference type="NCBI Taxonomy" id="3915"/>
    <lineage>
        <taxon>Eukaryota</taxon>
        <taxon>Viridiplantae</taxon>
        <taxon>Streptophyta</taxon>
        <taxon>Embryophyta</taxon>
        <taxon>Tracheophyta</taxon>
        <taxon>Spermatophyta</taxon>
        <taxon>Magnoliopsida</taxon>
        <taxon>eudicotyledons</taxon>
        <taxon>Gunneridae</taxon>
        <taxon>Pentapetalae</taxon>
        <taxon>rosids</taxon>
        <taxon>fabids</taxon>
        <taxon>Fabales</taxon>
        <taxon>Fabaceae</taxon>
        <taxon>Papilionoideae</taxon>
        <taxon>50 kb inversion clade</taxon>
        <taxon>NPAAA clade</taxon>
        <taxon>indigoferoid/millettioid clade</taxon>
        <taxon>Phaseoleae</taxon>
        <taxon>Vigna</taxon>
    </lineage>
</organism>
<evidence type="ECO:0008006" key="22">
    <source>
        <dbReference type="Google" id="ProtNLM"/>
    </source>
</evidence>
<evidence type="ECO:0000256" key="6">
    <source>
        <dbReference type="ARBA" id="ARBA00022750"/>
    </source>
</evidence>
<evidence type="ECO:0000259" key="18">
    <source>
        <dbReference type="PROSITE" id="PS50878"/>
    </source>
</evidence>
<dbReference type="SUPFAM" id="SSF53098">
    <property type="entry name" value="Ribonuclease H-like"/>
    <property type="match status" value="1"/>
</dbReference>
<keyword evidence="10" id="KW-0229">DNA integration</keyword>
<feature type="region of interest" description="Disordered" evidence="16">
    <location>
        <begin position="30"/>
        <end position="137"/>
    </location>
</feature>
<feature type="compositionally biased region" description="Basic and acidic residues" evidence="16">
    <location>
        <begin position="49"/>
        <end position="66"/>
    </location>
</feature>
<dbReference type="Gene3D" id="1.10.220.150">
    <property type="entry name" value="Arf GTPase activating protein"/>
    <property type="match status" value="1"/>
</dbReference>
<dbReference type="InterPro" id="IPR036397">
    <property type="entry name" value="RNaseH_sf"/>
</dbReference>
<dbReference type="Pfam" id="PF24626">
    <property type="entry name" value="SH3_Tf2-1"/>
    <property type="match status" value="1"/>
</dbReference>
<evidence type="ECO:0000256" key="10">
    <source>
        <dbReference type="ARBA" id="ARBA00022908"/>
    </source>
</evidence>
<protein>
    <recommendedName>
        <fullName evidence="22">Reverse transcriptase</fullName>
    </recommendedName>
</protein>
<feature type="compositionally biased region" description="Basic and acidic residues" evidence="16">
    <location>
        <begin position="30"/>
        <end position="42"/>
    </location>
</feature>
<dbReference type="SUPFAM" id="SSF56672">
    <property type="entry name" value="DNA/RNA polymerases"/>
    <property type="match status" value="1"/>
</dbReference>
<keyword evidence="13" id="KW-0238">DNA-binding</keyword>
<evidence type="ECO:0000259" key="19">
    <source>
        <dbReference type="PROSITE" id="PS50994"/>
    </source>
</evidence>
<accession>A0AAQ3MZY1</accession>
<keyword evidence="2" id="KW-0808">Transferase</keyword>
<keyword evidence="3" id="KW-0548">Nucleotidyltransferase</keyword>
<keyword evidence="9" id="KW-0460">Magnesium</keyword>
<dbReference type="InterPro" id="IPR043128">
    <property type="entry name" value="Rev_trsase/Diguanyl_cyclase"/>
</dbReference>
<sequence>MGNEKANNYWEAELPPNYDRVGIENFIRAKYDEKRWIPRDGNPKTPSGLREERSPSHWQRPGERSGHNGVSEKTFEERKKFQPSNAIPATRNSVPAPAPPKAPEQVTPPITKPQPVEKVEPLTPQPQAESSKQVMDAAQNTPPKVDYATDLFNMLSMDVLKENGSESASTTTDDNLWAGCNFIAITVSAAAEVSTAEKTSPPPKVADNSALLSAAGIEDLFKDSPSMMPSLTPEKPQKDVKNDIMSLFEKGNMVSPFSMHQQQLAMLQQQSLLMAAAAKFSGGDLKYPAGIQEPRPNVPGQSWPATGYSISGALPMQVPITNMTPAHFAGSSVQYQPSRLHKSTEEGKVELRAKWEMWKRHMGVTNWTRVLLRGEGSILVGIWRMENRIEMVEKRIEELGVSFQTQLREAIRLQTEEMMKMMADRLEETIGEMRVWRREVEGDTVHRRDSYREEESRREARVKRMEVPFFSGDDPHGWVYRVERYFEVNRVPEAEKVDTAVVCLEGKALNWYQWWESRMVVVVTWQMFRQALMGRFQVASSENPYEVLMGLRQRGSVLEYREQFELRSAPLRFADEEFMKGVFMNGLKEDIKAEVRLMGSGDLHVLMEVAQKVEERNRVLGRSMGFAGRGSGPGMTRSALPNRWAGPSETKEWAVGPNFSQGGSIHQKQLGGKGENAHSKSPTFSCEGSTSSSNRRGMGYKRLTEEEENEKRRRGLCFRCDERYSLGHVCRNKQLHVILLGQEEGVEEDEAPSEKEEGDEVNLQLNVSSIAGMTSKNSLKLWGTIKGNKVIVMVDSGASHNFLSPRVVGELGIQIEETRGYFVEVGNGQRLGSQGVCRNVELQLPTLMVKQDFYLFELVGVDVILGYEWLKSLGKFSADLGKHLLEIQGDGTIIEVSGDPVLSRTVASLKAVMKELRNEGEAYYVELGMMSMWVPSNWDTPISVQQLVEEYVDLFQEQRGLPLRRSCDHAIVLKEGAAIPNIRPYRHPHRHKEEIEKFVKDMLEAGMIRPSVSPFSSPLILVKKKDGSWRFCVDYRALNSVTIPNKFPIPVIEELLDELGGATVFSKLDLKSGYHQVRMKEADIPKTAFRTHEGHYEYLVMPFGLTNAPSTFQALMNDVFRPFMRKFVLVFFDNILIYSQDMGTHTSHLQQVFQKMREHELWVNRKKCNFGVKQLEYLGHLISGEGIKADPSKIEAMVAWPEPKDIRSLRGFLGLTGYYRRFVRNYGMIAKPLTQLLKKNGFLWSVEAKYAFNELKSAMTSLPMLAMPNFDLPFVIETNASGCGLGAVLMQQGRPLAFISQALSEKAKARSVYERELMAIVLAVQKWRQYLLGHDFIIRTDQKSLRFLLEQRVLASDQLKWVTKLMGYDFEIQYKPGADNRVADALSRVMTYSSISVITNSDLIELAEELVRDEKLRGLMQEVIRDPKTHPTYAMAQGCLWHKGRLVLPQNSTRIPLLLEEFHASPWGGHSGVTRTYKRLAMVFFWKGMRKDIERFVLDCVVCQRHKYQALKPAGLLQPLPIPNKVWEDLSMDFIGGLPKAKGADTIMVVVDRLSKSAHFMPLQHPYSATDVARVFVKEVVRLHGFPRSMVSDRDRVFISLFWKELFRLAGTKLHFSFAYHPQTDGQTEVVNRTVETYLRCFVSGHPKQWVQWLSWAALWFNCSYNASIKMSPFKALYGCDPSTIVPFRQETTVVAAVDQLLASRDTILLELKQNLVKAQLRMREQVDKHRREVEFEVGDMVYLKFQPYKFRSLARKENEKLSPCFYGPFEIEERIGVVAYKLKLPEYSRVHPVFHVSQLKRAPPASIPGQQLPTGLTEEWELQVVPESVLAKRRLINRNIEVLIKWVHLPQQDSTWEEFELVKQAFPDFHLEDKSTEEGKVELRAKWEMWKRHMGVTNWTRGGEYIGGDLEWVSLFGCNLVLMSIPVHFYGMGQVPPPVNGVMATMGASKPQSGAPVSSSTTQSAKDYDFSSLTQGMFAKH</sequence>
<keyword evidence="6" id="KW-0064">Aspartyl protease</keyword>
<dbReference type="Pfam" id="PF17919">
    <property type="entry name" value="RT_RNaseH_2"/>
    <property type="match status" value="1"/>
</dbReference>
<dbReference type="PROSITE" id="PS50878">
    <property type="entry name" value="RT_POL"/>
    <property type="match status" value="1"/>
</dbReference>
<keyword evidence="1" id="KW-0645">Protease</keyword>
<dbReference type="Gene3D" id="3.30.420.10">
    <property type="entry name" value="Ribonuclease H-like superfamily/Ribonuclease H"/>
    <property type="match status" value="1"/>
</dbReference>
<dbReference type="GO" id="GO:0003677">
    <property type="term" value="F:DNA binding"/>
    <property type="evidence" value="ECO:0007669"/>
    <property type="project" value="UniProtKB-KW"/>
</dbReference>
<dbReference type="FunFam" id="3.10.10.10:FF:000007">
    <property type="entry name" value="Retrovirus-related Pol polyprotein from transposon 17.6-like Protein"/>
    <property type="match status" value="1"/>
</dbReference>
<dbReference type="PROSITE" id="PS50013">
    <property type="entry name" value="CHROMO_2"/>
    <property type="match status" value="1"/>
</dbReference>
<keyword evidence="4" id="KW-0540">Nuclease</keyword>
<dbReference type="InterPro" id="IPR041588">
    <property type="entry name" value="Integrase_H2C2"/>
</dbReference>
<dbReference type="FunFam" id="3.30.70.270:FF:000020">
    <property type="entry name" value="Transposon Tf2-6 polyprotein-like Protein"/>
    <property type="match status" value="1"/>
</dbReference>
<dbReference type="Gene3D" id="2.40.70.10">
    <property type="entry name" value="Acid Proteases"/>
    <property type="match status" value="1"/>
</dbReference>
<dbReference type="PROSITE" id="PS50994">
    <property type="entry name" value="INTEGRASE"/>
    <property type="match status" value="1"/>
</dbReference>
<dbReference type="InterPro" id="IPR000477">
    <property type="entry name" value="RT_dom"/>
</dbReference>
<evidence type="ECO:0000256" key="12">
    <source>
        <dbReference type="ARBA" id="ARBA00022932"/>
    </source>
</evidence>
<dbReference type="GO" id="GO:0015074">
    <property type="term" value="P:DNA integration"/>
    <property type="evidence" value="ECO:0007669"/>
    <property type="project" value="UniProtKB-KW"/>
</dbReference>
<evidence type="ECO:0000256" key="2">
    <source>
        <dbReference type="ARBA" id="ARBA00022679"/>
    </source>
</evidence>
<evidence type="ECO:0000256" key="5">
    <source>
        <dbReference type="ARBA" id="ARBA00022723"/>
    </source>
</evidence>
<proteinExistence type="predicted"/>
<dbReference type="InterPro" id="IPR012337">
    <property type="entry name" value="RNaseH-like_sf"/>
</dbReference>
<dbReference type="Gene3D" id="3.10.20.370">
    <property type="match status" value="1"/>
</dbReference>
<evidence type="ECO:0000256" key="8">
    <source>
        <dbReference type="ARBA" id="ARBA00022801"/>
    </source>
</evidence>
<feature type="domain" description="Chromo" evidence="17">
    <location>
        <begin position="1825"/>
        <end position="1859"/>
    </location>
</feature>
<keyword evidence="11" id="KW-0695">RNA-directed DNA polymerase</keyword>
<dbReference type="CDD" id="cd01647">
    <property type="entry name" value="RT_LTR"/>
    <property type="match status" value="1"/>
</dbReference>
<feature type="compositionally biased region" description="Polar residues" evidence="16">
    <location>
        <begin position="679"/>
        <end position="695"/>
    </location>
</feature>
<evidence type="ECO:0000256" key="13">
    <source>
        <dbReference type="ARBA" id="ARBA00023125"/>
    </source>
</evidence>
<feature type="domain" description="Reverse transcriptase" evidence="18">
    <location>
        <begin position="1003"/>
        <end position="1182"/>
    </location>
</feature>
<evidence type="ECO:0000313" key="21">
    <source>
        <dbReference type="Proteomes" id="UP001374535"/>
    </source>
</evidence>
<feature type="domain" description="Integrase catalytic" evidence="19">
    <location>
        <begin position="1517"/>
        <end position="1690"/>
    </location>
</feature>
<feature type="region of interest" description="Disordered" evidence="16">
    <location>
        <begin position="645"/>
        <end position="706"/>
    </location>
</feature>
<dbReference type="EMBL" id="CP144693">
    <property type="protein sequence ID" value="WVZ00022.1"/>
    <property type="molecule type" value="Genomic_DNA"/>
</dbReference>
<gene>
    <name evidence="20" type="ORF">V8G54_026091</name>
</gene>
<dbReference type="InterPro" id="IPR056924">
    <property type="entry name" value="SH3_Tf2-1"/>
</dbReference>
<dbReference type="Proteomes" id="UP001374535">
    <property type="component" value="Chromosome 8"/>
</dbReference>
<keyword evidence="5" id="KW-0479">Metal-binding</keyword>
<evidence type="ECO:0000313" key="20">
    <source>
        <dbReference type="EMBL" id="WVZ00022.1"/>
    </source>
</evidence>
<dbReference type="InterPro" id="IPR038508">
    <property type="entry name" value="ArfGAP_dom_sf"/>
</dbReference>
<dbReference type="GO" id="GO:0004190">
    <property type="term" value="F:aspartic-type endopeptidase activity"/>
    <property type="evidence" value="ECO:0007669"/>
    <property type="project" value="UniProtKB-KW"/>
</dbReference>
<dbReference type="GO" id="GO:0006310">
    <property type="term" value="P:DNA recombination"/>
    <property type="evidence" value="ECO:0007669"/>
    <property type="project" value="UniProtKB-KW"/>
</dbReference>
<evidence type="ECO:0000256" key="9">
    <source>
        <dbReference type="ARBA" id="ARBA00022842"/>
    </source>
</evidence>
<keyword evidence="15" id="KW-0511">Multifunctional enzyme</keyword>
<keyword evidence="12" id="KW-0239">DNA-directed DNA polymerase</keyword>
<dbReference type="Pfam" id="PF08284">
    <property type="entry name" value="RVP_2"/>
    <property type="match status" value="1"/>
</dbReference>
<evidence type="ECO:0000256" key="7">
    <source>
        <dbReference type="ARBA" id="ARBA00022759"/>
    </source>
</evidence>
<evidence type="ECO:0000256" key="15">
    <source>
        <dbReference type="ARBA" id="ARBA00023268"/>
    </source>
</evidence>
<dbReference type="GO" id="GO:0003887">
    <property type="term" value="F:DNA-directed DNA polymerase activity"/>
    <property type="evidence" value="ECO:0007669"/>
    <property type="project" value="UniProtKB-KW"/>
</dbReference>
<evidence type="ECO:0000256" key="3">
    <source>
        <dbReference type="ARBA" id="ARBA00022695"/>
    </source>
</evidence>
<dbReference type="InterPro" id="IPR001584">
    <property type="entry name" value="Integrase_cat-core"/>
</dbReference>
<dbReference type="CDD" id="cd00303">
    <property type="entry name" value="retropepsin_like"/>
    <property type="match status" value="1"/>
</dbReference>
<dbReference type="GO" id="GO:0003964">
    <property type="term" value="F:RNA-directed DNA polymerase activity"/>
    <property type="evidence" value="ECO:0007669"/>
    <property type="project" value="UniProtKB-KW"/>
</dbReference>